<keyword evidence="4 13" id="KW-0963">Cytoplasm</keyword>
<dbReference type="EMBL" id="JAHFZB010000033">
    <property type="protein sequence ID" value="KAK6471098.1"/>
    <property type="molecule type" value="Genomic_DNA"/>
</dbReference>
<feature type="domain" description="SH2" evidence="15">
    <location>
        <begin position="592"/>
        <end position="699"/>
    </location>
</feature>
<gene>
    <name evidence="16" type="ORF">HHUSO_G30033</name>
</gene>
<keyword evidence="17" id="KW-1185">Reference proteome</keyword>
<feature type="coiled-coil region" evidence="14">
    <location>
        <begin position="171"/>
        <end position="232"/>
    </location>
</feature>
<comment type="similarity">
    <text evidence="3 13">Belongs to the transcription factor STAT family.</text>
</comment>
<dbReference type="Pfam" id="PF02864">
    <property type="entry name" value="STAT_bind"/>
    <property type="match status" value="1"/>
</dbReference>
<keyword evidence="5 13" id="KW-0597">Phosphoprotein</keyword>
<dbReference type="InterPro" id="IPR013799">
    <property type="entry name" value="STAT_TF_prot_interaction"/>
</dbReference>
<dbReference type="InterPro" id="IPR001217">
    <property type="entry name" value="STAT"/>
</dbReference>
<dbReference type="Gene3D" id="1.20.1050.20">
    <property type="entry name" value="STAT transcription factor, all-alpha domain"/>
    <property type="match status" value="1"/>
</dbReference>
<evidence type="ECO:0000256" key="11">
    <source>
        <dbReference type="ARBA" id="ARBA00023242"/>
    </source>
</evidence>
<evidence type="ECO:0000256" key="6">
    <source>
        <dbReference type="ARBA" id="ARBA00022999"/>
    </source>
</evidence>
<dbReference type="SUPFAM" id="SSF55550">
    <property type="entry name" value="SH2 domain"/>
    <property type="match status" value="1"/>
</dbReference>
<protein>
    <recommendedName>
        <fullName evidence="13">Signal transducer and activator of transcription</fullName>
    </recommendedName>
</protein>
<evidence type="ECO:0000256" key="9">
    <source>
        <dbReference type="ARBA" id="ARBA00023159"/>
    </source>
</evidence>
<dbReference type="Proteomes" id="UP001369086">
    <property type="component" value="Unassembled WGS sequence"/>
</dbReference>
<evidence type="ECO:0000256" key="1">
    <source>
        <dbReference type="ARBA" id="ARBA00004123"/>
    </source>
</evidence>
<dbReference type="PROSITE" id="PS50001">
    <property type="entry name" value="SH2"/>
    <property type="match status" value="1"/>
</dbReference>
<dbReference type="InterPro" id="IPR048988">
    <property type="entry name" value="STAT_linker"/>
</dbReference>
<dbReference type="PANTHER" id="PTHR11801">
    <property type="entry name" value="SIGNAL TRANSDUCER AND ACTIVATOR OF TRANSCRIPTION"/>
    <property type="match status" value="1"/>
</dbReference>
<dbReference type="Gene3D" id="1.10.532.10">
    <property type="entry name" value="STAT transcription factor, N-terminal domain"/>
    <property type="match status" value="1"/>
</dbReference>
<evidence type="ECO:0000256" key="14">
    <source>
        <dbReference type="SAM" id="Coils"/>
    </source>
</evidence>
<evidence type="ECO:0000256" key="10">
    <source>
        <dbReference type="ARBA" id="ARBA00023163"/>
    </source>
</evidence>
<dbReference type="InterPro" id="IPR015988">
    <property type="entry name" value="STAT_TF_CC"/>
</dbReference>
<dbReference type="InterPro" id="IPR013800">
    <property type="entry name" value="STAT_TF_alpha"/>
</dbReference>
<sequence length="864" mass="98735">MKDANADSSQKAKADIPSTWNSMAQWHSLQQLDSAYLQKVDELYFGEDFPMAVRHYLSSWIESQDWEKASRDVSVASILFQNLLENLDIQYSRFGQESESFLLQHNFRSFKQNFQATYQDNPREMAFIISKLLMEEKNILNAVLLAQEVQNLQVQPNPMETESQQDVQKKILELKSKVLDMEHHVKSLEEQQDEFDFKYKTHNLEGHTEQERKEEMRVLQDLLNKLNESRKNLLVGIQNILAIADALLVSLVREELVDWRRRQQKACIGAPENVCLNQLEQWFTVNAECLFHLKKILKKLEELCAKVTYDGDPFKTERPALQKRVDQLLTDLLQSAFVVESQPTIPLGKGPLALRTNVQFSVKTRLLVKIPEMNHLMKVTAMIDKDVQQVRGYRRFNILGTNSKALNMAESTSGSMVAEFRHLTLKEQKAGCGGKGSNDGALSVTEELHIISFEALFERHGLSVKLQASTLPVVIISNSSQQQSAWASVLWFNMLCTDPKGLSFFSSSPVATWPQLSEMLSWQFLSVTKRGLNKEQLRMLAEKLFGRQLSYENCRLPWARFSKENFQNNNFSFWAWIDGIRTLVKSYLEDLWNEGYIMGFVSKGKEKTLLKKQQHGTFLLRFSESCKDGAITFSWVDHFPNGKSNVRTVQPFTKNDLSQIPFVEILRNFQILVDENVPENPLKFLYPNIPKDDALWKYYAENDADGENPYKKYIKTKLIIVTSDKSNDVQSAQSTDTINDSLATPDCPGDALPQSTGCATQNEEAPPVTEAMQLTPSDELVNDPWLSNIFPQNHIDLDNTDFFHQDLDDNSVYPVGIDSSSIEDHPFTSEFFGSNPLPTPVTTVTTPTHFNAVGYDQSPLLLHY</sequence>
<keyword evidence="9 13" id="KW-0010">Activator</keyword>
<organism evidence="16 17">
    <name type="scientific">Huso huso</name>
    <name type="common">Beluga</name>
    <name type="synonym">Acipenser huso</name>
    <dbReference type="NCBI Taxonomy" id="61971"/>
    <lineage>
        <taxon>Eukaryota</taxon>
        <taxon>Metazoa</taxon>
        <taxon>Chordata</taxon>
        <taxon>Craniata</taxon>
        <taxon>Vertebrata</taxon>
        <taxon>Euteleostomi</taxon>
        <taxon>Actinopterygii</taxon>
        <taxon>Chondrostei</taxon>
        <taxon>Acipenseriformes</taxon>
        <taxon>Acipenseridae</taxon>
        <taxon>Huso</taxon>
    </lineage>
</organism>
<dbReference type="Pfam" id="PF00017">
    <property type="entry name" value="SH2"/>
    <property type="match status" value="1"/>
</dbReference>
<comment type="caution">
    <text evidence="16">The sequence shown here is derived from an EMBL/GenBank/DDBJ whole genome shotgun (WGS) entry which is preliminary data.</text>
</comment>
<evidence type="ECO:0000313" key="16">
    <source>
        <dbReference type="EMBL" id="KAK6471098.1"/>
    </source>
</evidence>
<dbReference type="SUPFAM" id="SSF47655">
    <property type="entry name" value="STAT"/>
    <property type="match status" value="1"/>
</dbReference>
<evidence type="ECO:0000256" key="4">
    <source>
        <dbReference type="ARBA" id="ARBA00022490"/>
    </source>
</evidence>
<evidence type="ECO:0000259" key="15">
    <source>
        <dbReference type="PROSITE" id="PS50001"/>
    </source>
</evidence>
<keyword evidence="10 13" id="KW-0804">Transcription</keyword>
<evidence type="ECO:0000256" key="5">
    <source>
        <dbReference type="ARBA" id="ARBA00022553"/>
    </source>
</evidence>
<keyword evidence="11 13" id="KW-0539">Nucleus</keyword>
<dbReference type="Gene3D" id="3.30.505.10">
    <property type="entry name" value="SH2 domain"/>
    <property type="match status" value="1"/>
</dbReference>
<dbReference type="Gene3D" id="1.10.238.10">
    <property type="entry name" value="EF-hand"/>
    <property type="match status" value="1"/>
</dbReference>
<accession>A0ABR0YEU9</accession>
<name>A0ABR0YEU9_HUSHU</name>
<dbReference type="SUPFAM" id="SSF49417">
    <property type="entry name" value="p53-like transcription factors"/>
    <property type="match status" value="1"/>
</dbReference>
<evidence type="ECO:0000256" key="3">
    <source>
        <dbReference type="ARBA" id="ARBA00005586"/>
    </source>
</evidence>
<dbReference type="Pfam" id="PF02865">
    <property type="entry name" value="STAT_int"/>
    <property type="match status" value="1"/>
</dbReference>
<dbReference type="InterPro" id="IPR000980">
    <property type="entry name" value="SH2"/>
</dbReference>
<comment type="subcellular location">
    <subcellularLocation>
        <location evidence="2 13">Cytoplasm</location>
    </subcellularLocation>
    <subcellularLocation>
        <location evidence="1 13">Nucleus</location>
    </subcellularLocation>
</comment>
<dbReference type="Gene3D" id="2.60.40.630">
    <property type="entry name" value="STAT transcription factor, DNA-binding domain"/>
    <property type="match status" value="1"/>
</dbReference>
<keyword evidence="8 13" id="KW-0238">DNA-binding</keyword>
<proteinExistence type="inferred from homology"/>
<dbReference type="InterPro" id="IPR036535">
    <property type="entry name" value="STAT_N_sf"/>
</dbReference>
<dbReference type="SMART" id="SM00964">
    <property type="entry name" value="STAT_int"/>
    <property type="match status" value="1"/>
</dbReference>
<evidence type="ECO:0000256" key="7">
    <source>
        <dbReference type="ARBA" id="ARBA00023015"/>
    </source>
</evidence>
<evidence type="ECO:0000256" key="12">
    <source>
        <dbReference type="PROSITE-ProRule" id="PRU00191"/>
    </source>
</evidence>
<dbReference type="InterPro" id="IPR036860">
    <property type="entry name" value="SH2_dom_sf"/>
</dbReference>
<dbReference type="Pfam" id="PF01017">
    <property type="entry name" value="STAT_alpha"/>
    <property type="match status" value="1"/>
</dbReference>
<keyword evidence="14" id="KW-0175">Coiled coil</keyword>
<keyword evidence="7 13" id="KW-0805">Transcription regulation</keyword>
<keyword evidence="6 12" id="KW-0727">SH2 domain</keyword>
<dbReference type="Pfam" id="PF21354">
    <property type="entry name" value="STAT_linker"/>
    <property type="match status" value="1"/>
</dbReference>
<evidence type="ECO:0000256" key="2">
    <source>
        <dbReference type="ARBA" id="ARBA00004496"/>
    </source>
</evidence>
<dbReference type="InterPro" id="IPR008967">
    <property type="entry name" value="p53-like_TF_DNA-bd_sf"/>
</dbReference>
<dbReference type="SUPFAM" id="SSF48092">
    <property type="entry name" value="Transcription factor STAT-4 N-domain"/>
    <property type="match status" value="1"/>
</dbReference>
<reference evidence="16 17" key="1">
    <citation type="submission" date="2021-05" db="EMBL/GenBank/DDBJ databases">
        <authorList>
            <person name="Zahm M."/>
            <person name="Klopp C."/>
            <person name="Cabau C."/>
            <person name="Kuhl H."/>
            <person name="Suciu R."/>
            <person name="Ciorpac M."/>
            <person name="Holostenco D."/>
            <person name="Gessner J."/>
            <person name="Wuertz S."/>
            <person name="Hohne C."/>
            <person name="Stock M."/>
            <person name="Gislard M."/>
            <person name="Lluch J."/>
            <person name="Milhes M."/>
            <person name="Lampietro C."/>
            <person name="Lopez Roques C."/>
            <person name="Donnadieu C."/>
            <person name="Du K."/>
            <person name="Schartl M."/>
            <person name="Guiguen Y."/>
        </authorList>
    </citation>
    <scope>NUCLEOTIDE SEQUENCE [LARGE SCALE GENOMIC DNA]</scope>
    <source>
        <strain evidence="16">Hh-F2</strain>
        <tissue evidence="16">Blood</tissue>
    </source>
</reference>
<dbReference type="InterPro" id="IPR013801">
    <property type="entry name" value="STAT_TF_DNA-bd"/>
</dbReference>
<evidence type="ECO:0000256" key="13">
    <source>
        <dbReference type="RuleBase" id="RU046415"/>
    </source>
</evidence>
<evidence type="ECO:0000256" key="8">
    <source>
        <dbReference type="ARBA" id="ARBA00023125"/>
    </source>
</evidence>
<dbReference type="InterPro" id="IPR012345">
    <property type="entry name" value="STAT_TF_DNA-bd_N"/>
</dbReference>
<evidence type="ECO:0000313" key="17">
    <source>
        <dbReference type="Proteomes" id="UP001369086"/>
    </source>
</evidence>